<proteinExistence type="predicted"/>
<evidence type="ECO:0000313" key="3">
    <source>
        <dbReference type="Proteomes" id="UP000383932"/>
    </source>
</evidence>
<dbReference type="Proteomes" id="UP000383932">
    <property type="component" value="Unassembled WGS sequence"/>
</dbReference>
<dbReference type="OrthoDB" id="549353at2759"/>
<evidence type="ECO:0000313" key="2">
    <source>
        <dbReference type="EMBL" id="KAB5595531.1"/>
    </source>
</evidence>
<feature type="domain" description="NYN" evidence="1">
    <location>
        <begin position="18"/>
        <end position="154"/>
    </location>
</feature>
<accession>A0A5N5QVC9</accession>
<evidence type="ECO:0000259" key="1">
    <source>
        <dbReference type="Pfam" id="PF01936"/>
    </source>
</evidence>
<dbReference type="InterPro" id="IPR021139">
    <property type="entry name" value="NYN"/>
</dbReference>
<dbReference type="GO" id="GO:0004540">
    <property type="term" value="F:RNA nuclease activity"/>
    <property type="evidence" value="ECO:0007669"/>
    <property type="project" value="InterPro"/>
</dbReference>
<dbReference type="Pfam" id="PF01936">
    <property type="entry name" value="NYN"/>
    <property type="match status" value="1"/>
</dbReference>
<organism evidence="2 3">
    <name type="scientific">Ceratobasidium theobromae</name>
    <dbReference type="NCBI Taxonomy" id="1582974"/>
    <lineage>
        <taxon>Eukaryota</taxon>
        <taxon>Fungi</taxon>
        <taxon>Dikarya</taxon>
        <taxon>Basidiomycota</taxon>
        <taxon>Agaricomycotina</taxon>
        <taxon>Agaricomycetes</taxon>
        <taxon>Cantharellales</taxon>
        <taxon>Ceratobasidiaceae</taxon>
        <taxon>Ceratobasidium</taxon>
    </lineage>
</organism>
<comment type="caution">
    <text evidence="2">The sequence shown here is derived from an EMBL/GenBank/DDBJ whole genome shotgun (WGS) entry which is preliminary data.</text>
</comment>
<keyword evidence="3" id="KW-1185">Reference proteome</keyword>
<sequence length="391" mass="42623">MSRLSHPPSHALPIMSNRVAILWDYSGCPSPNATPGHALKLAHCLREFCTKLGSVTLFKVYCGLATNSEPASPTTEMSSGIEAAGATVVDRSNIGMLIADAFCFWADNLVHTLGTRTIVFVTQNHQLAYTVSALRGRGVNVGFVLPPGLGSEDLATLASWVLDWGCIMNSANDQGGLNDLDSLAKDVLKSYHGQVASPADLDSNCGFSLVGDKPSESGDVVNEPLAAHSTSIISQVEQEVAQSQAPAVEYQIAKDVPSPLPCVEKYTLSYRNLGTTIHTLQILETDPLFALLLNDPEAIKIKGWRRKLKQLCFVSSAKEDPKAPLKLEELFAEIEAYDKMSKDYLAFSRIGKLTTQISQAHRSDFDYRRPYVQRAEDLTIKWQRVVNAAGI</sequence>
<reference evidence="2 3" key="1">
    <citation type="journal article" date="2019" name="Fungal Biol. Biotechnol.">
        <title>Draft genome sequence of fastidious pathogen Ceratobasidium theobromae, which causes vascular-streak dieback in Theobroma cacao.</title>
        <authorList>
            <person name="Ali S.S."/>
            <person name="Asman A."/>
            <person name="Shao J."/>
            <person name="Firmansyah A.P."/>
            <person name="Susilo A.W."/>
            <person name="Rosmana A."/>
            <person name="McMahon P."/>
            <person name="Junaid M."/>
            <person name="Guest D."/>
            <person name="Kheng T.Y."/>
            <person name="Meinhardt L.W."/>
            <person name="Bailey B.A."/>
        </authorList>
    </citation>
    <scope>NUCLEOTIDE SEQUENCE [LARGE SCALE GENOMIC DNA]</scope>
    <source>
        <strain evidence="2 3">CT2</strain>
    </source>
</reference>
<dbReference type="EMBL" id="SSOP01000008">
    <property type="protein sequence ID" value="KAB5595531.1"/>
    <property type="molecule type" value="Genomic_DNA"/>
</dbReference>
<dbReference type="AlphaFoldDB" id="A0A5N5QVC9"/>
<protein>
    <recommendedName>
        <fullName evidence="1">NYN domain-containing protein</fullName>
    </recommendedName>
</protein>
<gene>
    <name evidence="2" type="ORF">CTheo_992</name>
</gene>
<name>A0A5N5QVC9_9AGAM</name>